<dbReference type="EMBL" id="JAULSX010000008">
    <property type="protein sequence ID" value="KAK3486444.1"/>
    <property type="molecule type" value="Genomic_DNA"/>
</dbReference>
<reference evidence="1 2" key="1">
    <citation type="journal article" date="2023" name="Mol. Phylogenet. Evol.">
        <title>Genome-scale phylogeny and comparative genomics of the fungal order Sordariales.</title>
        <authorList>
            <person name="Hensen N."/>
            <person name="Bonometti L."/>
            <person name="Westerberg I."/>
            <person name="Brannstrom I.O."/>
            <person name="Guillou S."/>
            <person name="Cros-Aarteil S."/>
            <person name="Calhoun S."/>
            <person name="Haridas S."/>
            <person name="Kuo A."/>
            <person name="Mondo S."/>
            <person name="Pangilinan J."/>
            <person name="Riley R."/>
            <person name="LaButti K."/>
            <person name="Andreopoulos B."/>
            <person name="Lipzen A."/>
            <person name="Chen C."/>
            <person name="Yan M."/>
            <person name="Daum C."/>
            <person name="Ng V."/>
            <person name="Clum A."/>
            <person name="Steindorff A."/>
            <person name="Ohm R.A."/>
            <person name="Martin F."/>
            <person name="Silar P."/>
            <person name="Natvig D.O."/>
            <person name="Lalanne C."/>
            <person name="Gautier V."/>
            <person name="Ament-Velasquez S.L."/>
            <person name="Kruys A."/>
            <person name="Hutchinson M.I."/>
            <person name="Powell A.J."/>
            <person name="Barry K."/>
            <person name="Miller A.N."/>
            <person name="Grigoriev I.V."/>
            <person name="Debuchy R."/>
            <person name="Gladieux P."/>
            <person name="Hiltunen Thoren M."/>
            <person name="Johannesson H."/>
        </authorList>
    </citation>
    <scope>NUCLEOTIDE SEQUENCE [LARGE SCALE GENOMIC DNA]</scope>
    <source>
        <strain evidence="1 2">FGSC 10403</strain>
    </source>
</reference>
<gene>
    <name evidence="1" type="ORF">B0T23DRAFT_324935</name>
</gene>
<accession>A0AAJ0I0G1</accession>
<organism evidence="1 2">
    <name type="scientific">Neurospora hispaniola</name>
    <dbReference type="NCBI Taxonomy" id="588809"/>
    <lineage>
        <taxon>Eukaryota</taxon>
        <taxon>Fungi</taxon>
        <taxon>Dikarya</taxon>
        <taxon>Ascomycota</taxon>
        <taxon>Pezizomycotina</taxon>
        <taxon>Sordariomycetes</taxon>
        <taxon>Sordariomycetidae</taxon>
        <taxon>Sordariales</taxon>
        <taxon>Sordariaceae</taxon>
        <taxon>Neurospora</taxon>
    </lineage>
</organism>
<dbReference type="RefSeq" id="XP_062689001.1">
    <property type="nucleotide sequence ID" value="XM_062835469.1"/>
</dbReference>
<evidence type="ECO:0000313" key="1">
    <source>
        <dbReference type="EMBL" id="KAK3486444.1"/>
    </source>
</evidence>
<proteinExistence type="predicted"/>
<protein>
    <submittedName>
        <fullName evidence="1">Uncharacterized protein</fullName>
    </submittedName>
</protein>
<dbReference type="GeneID" id="87873091"/>
<dbReference type="Proteomes" id="UP001285908">
    <property type="component" value="Unassembled WGS sequence"/>
</dbReference>
<sequence length="56" mass="6329">MLRTLKRRNFAGKNGIYDVRCHRLSGPTILGFWVYVGNGVGARRVTLLIIRRLVGS</sequence>
<dbReference type="AlphaFoldDB" id="A0AAJ0I0G1"/>
<comment type="caution">
    <text evidence="1">The sequence shown here is derived from an EMBL/GenBank/DDBJ whole genome shotgun (WGS) entry which is preliminary data.</text>
</comment>
<name>A0AAJ0I0G1_9PEZI</name>
<evidence type="ECO:0000313" key="2">
    <source>
        <dbReference type="Proteomes" id="UP001285908"/>
    </source>
</evidence>
<keyword evidence="2" id="KW-1185">Reference proteome</keyword>